<organism evidence="4 5">
    <name type="scientific">Bosea lupini</name>
    <dbReference type="NCBI Taxonomy" id="1036779"/>
    <lineage>
        <taxon>Bacteria</taxon>
        <taxon>Pseudomonadati</taxon>
        <taxon>Pseudomonadota</taxon>
        <taxon>Alphaproteobacteria</taxon>
        <taxon>Hyphomicrobiales</taxon>
        <taxon>Boseaceae</taxon>
        <taxon>Bosea</taxon>
    </lineage>
</organism>
<name>A0A1H7TCC1_9HYPH</name>
<protein>
    <submittedName>
        <fullName evidence="4">Nodulation protein S (NodS)</fullName>
    </submittedName>
</protein>
<dbReference type="PANTHER" id="PTHR43464">
    <property type="entry name" value="METHYLTRANSFERASE"/>
    <property type="match status" value="1"/>
</dbReference>
<dbReference type="RefSeq" id="WP_091836967.1">
    <property type="nucleotide sequence ID" value="NZ_FOAN01000005.1"/>
</dbReference>
<evidence type="ECO:0000313" key="4">
    <source>
        <dbReference type="EMBL" id="SEL82510.1"/>
    </source>
</evidence>
<dbReference type="CDD" id="cd02440">
    <property type="entry name" value="AdoMet_MTases"/>
    <property type="match status" value="1"/>
</dbReference>
<dbReference type="InterPro" id="IPR008715">
    <property type="entry name" value="SAM-MeTfrase_NodS-like"/>
</dbReference>
<keyword evidence="2" id="KW-0808">Transferase</keyword>
<proteinExistence type="predicted"/>
<dbReference type="GO" id="GO:0009312">
    <property type="term" value="P:oligosaccharide biosynthetic process"/>
    <property type="evidence" value="ECO:0007669"/>
    <property type="project" value="InterPro"/>
</dbReference>
<dbReference type="STRING" id="1036779.SAMN04515666_105442"/>
<reference evidence="5" key="1">
    <citation type="submission" date="2016-10" db="EMBL/GenBank/DDBJ databases">
        <authorList>
            <person name="Varghese N."/>
            <person name="Submissions S."/>
        </authorList>
    </citation>
    <scope>NUCLEOTIDE SEQUENCE [LARGE SCALE GENOMIC DNA]</scope>
    <source>
        <strain evidence="5">LMG 26383,CCUG 61248,R- 45681</strain>
    </source>
</reference>
<accession>A0A1H7TCC1</accession>
<dbReference type="Gene3D" id="3.40.50.150">
    <property type="entry name" value="Vaccinia Virus protein VP39"/>
    <property type="match status" value="1"/>
</dbReference>
<gene>
    <name evidence="4" type="ORF">SAMN04515666_105442</name>
</gene>
<dbReference type="AlphaFoldDB" id="A0A1H7TCC1"/>
<evidence type="ECO:0000256" key="1">
    <source>
        <dbReference type="ARBA" id="ARBA00022603"/>
    </source>
</evidence>
<dbReference type="SUPFAM" id="SSF53335">
    <property type="entry name" value="S-adenosyl-L-methionine-dependent methyltransferases"/>
    <property type="match status" value="1"/>
</dbReference>
<evidence type="ECO:0000313" key="5">
    <source>
        <dbReference type="Proteomes" id="UP000199664"/>
    </source>
</evidence>
<dbReference type="Pfam" id="PF05401">
    <property type="entry name" value="NodS"/>
    <property type="match status" value="1"/>
</dbReference>
<dbReference type="InterPro" id="IPR029063">
    <property type="entry name" value="SAM-dependent_MTases_sf"/>
</dbReference>
<dbReference type="PANTHER" id="PTHR43464:SF19">
    <property type="entry name" value="UBIQUINONE BIOSYNTHESIS O-METHYLTRANSFERASE, MITOCHONDRIAL"/>
    <property type="match status" value="1"/>
</dbReference>
<keyword evidence="5" id="KW-1185">Reference proteome</keyword>
<evidence type="ECO:0000256" key="2">
    <source>
        <dbReference type="ARBA" id="ARBA00022679"/>
    </source>
</evidence>
<dbReference type="OrthoDB" id="116799at2"/>
<dbReference type="EMBL" id="FOAN01000005">
    <property type="protein sequence ID" value="SEL82510.1"/>
    <property type="molecule type" value="Genomic_DNA"/>
</dbReference>
<sequence>MRAAKSLPPEYFERMFAGTPDPWDFETSPYETAKYEHTLDALGERRFRRALEIGCANGVLTERLAGHCEELLAIDVSETALGAARARCARYNHVQLTRLSFPGEAPIGTSFDLIILSEVAYYWDETDLSLAGRKLLDLLAPTGDLLLVHWSGETDYPQSGDDAVESLHGALGSEVETVLHERRTMYRLDLWRRRPS</sequence>
<keyword evidence="1" id="KW-0489">Methyltransferase</keyword>
<evidence type="ECO:0000256" key="3">
    <source>
        <dbReference type="ARBA" id="ARBA00022691"/>
    </source>
</evidence>
<keyword evidence="3" id="KW-0949">S-adenosyl-L-methionine</keyword>
<dbReference type="GO" id="GO:0032259">
    <property type="term" value="P:methylation"/>
    <property type="evidence" value="ECO:0007669"/>
    <property type="project" value="UniProtKB-KW"/>
</dbReference>
<dbReference type="Proteomes" id="UP000199664">
    <property type="component" value="Unassembled WGS sequence"/>
</dbReference>
<dbReference type="GO" id="GO:0008757">
    <property type="term" value="F:S-adenosylmethionine-dependent methyltransferase activity"/>
    <property type="evidence" value="ECO:0007669"/>
    <property type="project" value="InterPro"/>
</dbReference>